<dbReference type="RefSeq" id="WP_394397904.1">
    <property type="nucleotide sequence ID" value="NZ_JBIGHW010000006.1"/>
</dbReference>
<feature type="domain" description="AB hydrolase-1" evidence="2">
    <location>
        <begin position="58"/>
        <end position="289"/>
    </location>
</feature>
<name>A0ABW7FJM4_9BURK</name>
<dbReference type="InterPro" id="IPR000073">
    <property type="entry name" value="AB_hydrolase_1"/>
</dbReference>
<dbReference type="EMBL" id="JBIGHW010000006">
    <property type="protein sequence ID" value="MFG6441548.1"/>
    <property type="molecule type" value="Genomic_DNA"/>
</dbReference>
<sequence length="299" mass="31361">MSHRCLSLCVALLASVMCKLAMAQAASPFAGARFTQVIGGGGVPLNVVDKGDPAKPAVLFIHGFRQSYLSWTLQFGSDLASRCRLVAFDLRGHGNSGHPWQSEAYDNAKPWADDVASVIQALGLRKPLIVAWSFGGNVAMDFASLQPAVPVAGYLLTGTAAGTLAVPPPPANAPPRPAASPDLALNIGALDASMKLLFPSPAMDPALRAQFAAAAMRVGPWVDQAVARRARSAATLPAQPAVFATGGKDPLVGPATVARLKDFFPQARFVDFADAGHAVFIDEPARFNALIDEIQCQRP</sequence>
<evidence type="ECO:0000259" key="2">
    <source>
        <dbReference type="Pfam" id="PF12697"/>
    </source>
</evidence>
<organism evidence="3 4">
    <name type="scientific">Pelomonas margarita</name>
    <dbReference type="NCBI Taxonomy" id="3299031"/>
    <lineage>
        <taxon>Bacteria</taxon>
        <taxon>Pseudomonadati</taxon>
        <taxon>Pseudomonadota</taxon>
        <taxon>Betaproteobacteria</taxon>
        <taxon>Burkholderiales</taxon>
        <taxon>Sphaerotilaceae</taxon>
        <taxon>Roseateles</taxon>
    </lineage>
</organism>
<dbReference type="GO" id="GO:0016787">
    <property type="term" value="F:hydrolase activity"/>
    <property type="evidence" value="ECO:0007669"/>
    <property type="project" value="UniProtKB-KW"/>
</dbReference>
<proteinExistence type="predicted"/>
<dbReference type="Gene3D" id="3.40.50.1820">
    <property type="entry name" value="alpha/beta hydrolase"/>
    <property type="match status" value="1"/>
</dbReference>
<reference evidence="3 4" key="1">
    <citation type="submission" date="2024-08" db="EMBL/GenBank/DDBJ databases">
        <authorList>
            <person name="Lu H."/>
        </authorList>
    </citation>
    <scope>NUCLEOTIDE SEQUENCE [LARGE SCALE GENOMIC DNA]</scope>
    <source>
        <strain evidence="3 4">LKC17W</strain>
    </source>
</reference>
<feature type="chain" id="PRO_5045537843" evidence="1">
    <location>
        <begin position="24"/>
        <end position="299"/>
    </location>
</feature>
<dbReference type="InterPro" id="IPR050228">
    <property type="entry name" value="Carboxylesterase_BioH"/>
</dbReference>
<protein>
    <submittedName>
        <fullName evidence="3">Alpha/beta fold hydrolase</fullName>
    </submittedName>
</protein>
<keyword evidence="1" id="KW-0732">Signal</keyword>
<keyword evidence="3" id="KW-0378">Hydrolase</keyword>
<dbReference type="PANTHER" id="PTHR43194">
    <property type="entry name" value="HYDROLASE ALPHA/BETA FOLD FAMILY"/>
    <property type="match status" value="1"/>
</dbReference>
<keyword evidence="4" id="KW-1185">Reference proteome</keyword>
<evidence type="ECO:0000313" key="3">
    <source>
        <dbReference type="EMBL" id="MFG6441548.1"/>
    </source>
</evidence>
<dbReference type="InterPro" id="IPR029058">
    <property type="entry name" value="AB_hydrolase_fold"/>
</dbReference>
<dbReference type="Pfam" id="PF12697">
    <property type="entry name" value="Abhydrolase_6"/>
    <property type="match status" value="1"/>
</dbReference>
<dbReference type="PANTHER" id="PTHR43194:SF2">
    <property type="entry name" value="PEROXISOMAL MEMBRANE PROTEIN LPX1"/>
    <property type="match status" value="1"/>
</dbReference>
<evidence type="ECO:0000256" key="1">
    <source>
        <dbReference type="SAM" id="SignalP"/>
    </source>
</evidence>
<accession>A0ABW7FJM4</accession>
<dbReference type="Proteomes" id="UP001606301">
    <property type="component" value="Unassembled WGS sequence"/>
</dbReference>
<comment type="caution">
    <text evidence="3">The sequence shown here is derived from an EMBL/GenBank/DDBJ whole genome shotgun (WGS) entry which is preliminary data.</text>
</comment>
<feature type="signal peptide" evidence="1">
    <location>
        <begin position="1"/>
        <end position="23"/>
    </location>
</feature>
<dbReference type="SUPFAM" id="SSF53474">
    <property type="entry name" value="alpha/beta-Hydrolases"/>
    <property type="match status" value="1"/>
</dbReference>
<evidence type="ECO:0000313" key="4">
    <source>
        <dbReference type="Proteomes" id="UP001606301"/>
    </source>
</evidence>
<gene>
    <name evidence="3" type="ORF">ACG0Z3_12755</name>
</gene>